<reference evidence="2" key="2">
    <citation type="submission" date="2016-05" db="EMBL/GenBank/DDBJ databases">
        <title>Comparative analysis highlights variable genome content of wheat rusts and divergence of the mating loci.</title>
        <authorList>
            <person name="Cuomo C.A."/>
            <person name="Bakkeren G."/>
            <person name="Szabo L."/>
            <person name="Khalil H."/>
            <person name="Joly D."/>
            <person name="Goldberg J."/>
            <person name="Young S."/>
            <person name="Zeng Q."/>
            <person name="Fellers J."/>
        </authorList>
    </citation>
    <scope>NUCLEOTIDE SEQUENCE [LARGE SCALE GENOMIC DNA]</scope>
    <source>
        <strain evidence="2">1-1 BBBD Race 1</strain>
    </source>
</reference>
<proteinExistence type="predicted"/>
<dbReference type="Proteomes" id="UP000005240">
    <property type="component" value="Unassembled WGS sequence"/>
</dbReference>
<protein>
    <submittedName>
        <fullName evidence="2 3">Uncharacterized protein</fullName>
    </submittedName>
</protein>
<accession>A0A180GVL6</accession>
<dbReference type="STRING" id="630390.A0A180GVL6"/>
<reference evidence="3 4" key="3">
    <citation type="journal article" date="2017" name="G3 (Bethesda)">
        <title>Comparative analysis highlights variable genome content of wheat rusts and divergence of the mating loci.</title>
        <authorList>
            <person name="Cuomo C.A."/>
            <person name="Bakkeren G."/>
            <person name="Khalil H.B."/>
            <person name="Panwar V."/>
            <person name="Joly D."/>
            <person name="Linning R."/>
            <person name="Sakthikumar S."/>
            <person name="Song X."/>
            <person name="Adiconis X."/>
            <person name="Fan L."/>
            <person name="Goldberg J.M."/>
            <person name="Levin J.Z."/>
            <person name="Young S."/>
            <person name="Zeng Q."/>
            <person name="Anikster Y."/>
            <person name="Bruce M."/>
            <person name="Wang M."/>
            <person name="Yin C."/>
            <person name="McCallum B."/>
            <person name="Szabo L.J."/>
            <person name="Hulbert S."/>
            <person name="Chen X."/>
            <person name="Fellers J.P."/>
        </authorList>
    </citation>
    <scope>NUCLEOTIDE SEQUENCE</scope>
    <source>
        <strain evidence="4">Isolate 1-1 / race 1 (BBBD)</strain>
        <strain evidence="3">isolate 1-1 / race 1 (BBBD)</strain>
    </source>
</reference>
<keyword evidence="4" id="KW-1185">Reference proteome</keyword>
<dbReference type="VEuPathDB" id="FungiDB:PTTG_26384"/>
<dbReference type="EMBL" id="ADAS02000020">
    <property type="protein sequence ID" value="OAV96409.1"/>
    <property type="molecule type" value="Genomic_DNA"/>
</dbReference>
<feature type="compositionally biased region" description="Basic residues" evidence="1">
    <location>
        <begin position="75"/>
        <end position="84"/>
    </location>
</feature>
<evidence type="ECO:0000256" key="1">
    <source>
        <dbReference type="SAM" id="MobiDB-lite"/>
    </source>
</evidence>
<feature type="compositionally biased region" description="Basic and acidic residues" evidence="1">
    <location>
        <begin position="117"/>
        <end position="127"/>
    </location>
</feature>
<evidence type="ECO:0000313" key="4">
    <source>
        <dbReference type="Proteomes" id="UP000005240"/>
    </source>
</evidence>
<gene>
    <name evidence="2" type="ORF">PTTG_26384</name>
</gene>
<dbReference type="OrthoDB" id="3252425at2759"/>
<evidence type="ECO:0000313" key="2">
    <source>
        <dbReference type="EMBL" id="OAV96409.1"/>
    </source>
</evidence>
<organism evidence="2">
    <name type="scientific">Puccinia triticina (isolate 1-1 / race 1 (BBBD))</name>
    <name type="common">Brown leaf rust fungus</name>
    <dbReference type="NCBI Taxonomy" id="630390"/>
    <lineage>
        <taxon>Eukaryota</taxon>
        <taxon>Fungi</taxon>
        <taxon>Dikarya</taxon>
        <taxon>Basidiomycota</taxon>
        <taxon>Pucciniomycotina</taxon>
        <taxon>Pucciniomycetes</taxon>
        <taxon>Pucciniales</taxon>
        <taxon>Pucciniaceae</taxon>
        <taxon>Puccinia</taxon>
    </lineage>
</organism>
<reference evidence="2" key="1">
    <citation type="submission" date="2009-11" db="EMBL/GenBank/DDBJ databases">
        <authorList>
            <consortium name="The Broad Institute Genome Sequencing Platform"/>
            <person name="Ward D."/>
            <person name="Feldgarden M."/>
            <person name="Earl A."/>
            <person name="Young S.K."/>
            <person name="Zeng Q."/>
            <person name="Koehrsen M."/>
            <person name="Alvarado L."/>
            <person name="Berlin A."/>
            <person name="Bochicchio J."/>
            <person name="Borenstein D."/>
            <person name="Chapman S.B."/>
            <person name="Chen Z."/>
            <person name="Engels R."/>
            <person name="Freedman E."/>
            <person name="Gellesch M."/>
            <person name="Goldberg J."/>
            <person name="Griggs A."/>
            <person name="Gujja S."/>
            <person name="Heilman E."/>
            <person name="Heiman D."/>
            <person name="Hepburn T."/>
            <person name="Howarth C."/>
            <person name="Jen D."/>
            <person name="Larson L."/>
            <person name="Lewis B."/>
            <person name="Mehta T."/>
            <person name="Park D."/>
            <person name="Pearson M."/>
            <person name="Roberts A."/>
            <person name="Saif S."/>
            <person name="Shea T."/>
            <person name="Shenoy N."/>
            <person name="Sisk P."/>
            <person name="Stolte C."/>
            <person name="Sykes S."/>
            <person name="Thomson T."/>
            <person name="Walk T."/>
            <person name="White J."/>
            <person name="Yandava C."/>
            <person name="Izard J."/>
            <person name="Baranova O.V."/>
            <person name="Blanton J.M."/>
            <person name="Tanner A.C."/>
            <person name="Dewhirst F.E."/>
            <person name="Haas B."/>
            <person name="Nusbaum C."/>
            <person name="Birren B."/>
        </authorList>
    </citation>
    <scope>NUCLEOTIDE SEQUENCE [LARGE SCALE GENOMIC DNA]</scope>
    <source>
        <strain evidence="2">1-1 BBBD Race 1</strain>
    </source>
</reference>
<feature type="region of interest" description="Disordered" evidence="1">
    <location>
        <begin position="71"/>
        <end position="153"/>
    </location>
</feature>
<dbReference type="EnsemblFungi" id="PTTG_26384-t43_1">
    <property type="protein sequence ID" value="PTTG_26384-t43_1-p1"/>
    <property type="gene ID" value="PTTG_26384"/>
</dbReference>
<name>A0A180GVL6_PUCT1</name>
<reference evidence="3" key="4">
    <citation type="submission" date="2025-05" db="UniProtKB">
        <authorList>
            <consortium name="EnsemblFungi"/>
        </authorList>
    </citation>
    <scope>IDENTIFICATION</scope>
    <source>
        <strain evidence="3">isolate 1-1 / race 1 (BBBD)</strain>
    </source>
</reference>
<evidence type="ECO:0000313" key="3">
    <source>
        <dbReference type="EnsemblFungi" id="PTTG_26384-t43_1-p1"/>
    </source>
</evidence>
<feature type="compositionally biased region" description="Basic and acidic residues" evidence="1">
    <location>
        <begin position="135"/>
        <end position="145"/>
    </location>
</feature>
<sequence length="153" mass="17087">MEFHTGTTFEHPTMFKRNADLNLAGHMINILQPFHDITLQVSTRGGAQVAQVVVFIDQITSHLCENSLQGERLSAHKLRERPKAKSAAEYGPTLASNKLRPADSPGSKQLRARLSFHTKDKVKESKTDQTAPSQREVETNGECRSHKSGRKKL</sequence>
<dbReference type="AlphaFoldDB" id="A0A180GVL6"/>